<dbReference type="InterPro" id="IPR051783">
    <property type="entry name" value="NAD(P)-dependent_oxidoreduct"/>
</dbReference>
<dbReference type="PANTHER" id="PTHR48079">
    <property type="entry name" value="PROTEIN YEEZ"/>
    <property type="match status" value="1"/>
</dbReference>
<organism evidence="2 3">
    <name type="scientific">Paenibacillus illinoisensis</name>
    <dbReference type="NCBI Taxonomy" id="59845"/>
    <lineage>
        <taxon>Bacteria</taxon>
        <taxon>Bacillati</taxon>
        <taxon>Bacillota</taxon>
        <taxon>Bacilli</taxon>
        <taxon>Bacillales</taxon>
        <taxon>Paenibacillaceae</taxon>
        <taxon>Paenibacillus</taxon>
    </lineage>
</organism>
<dbReference type="SUPFAM" id="SSF51735">
    <property type="entry name" value="NAD(P)-binding Rossmann-fold domains"/>
    <property type="match status" value="1"/>
</dbReference>
<feature type="domain" description="NAD-dependent epimerase/dehydratase" evidence="1">
    <location>
        <begin position="3"/>
        <end position="78"/>
    </location>
</feature>
<name>A0ABW8HZ18_9BACL</name>
<dbReference type="EMBL" id="JBIYSL010000004">
    <property type="protein sequence ID" value="MFK0524192.1"/>
    <property type="molecule type" value="Genomic_DNA"/>
</dbReference>
<sequence length="276" mass="29375">MRVFVTGATGYIGSAVIRELMDRGHHVVGLVRSDRSAAKLTEAGAEVHRGDIDDLDSLRSGAAAADGVIHLAFNHDFSNFAAALATDLHAVEAMGTALEGSGKPFVITTHAHGEAAENVVLSLAKRGVRTSIVELCPSVHGEGDTGFVPNLISIAKTKGFSAYVEEGRNRWPAVHRLDAAHLYCLALEKATAGSRLDGVADEGVPFRDIASEIGKRLHVPVVSISRKEADAHFGFLSTLAALDIPRSSVATQELLGWRPVQPTLIADLQQSHYFSN</sequence>
<dbReference type="CDD" id="cd05262">
    <property type="entry name" value="SDR_a7"/>
    <property type="match status" value="1"/>
</dbReference>
<reference evidence="2 3" key="1">
    <citation type="submission" date="2024-11" db="EMBL/GenBank/DDBJ databases">
        <title>Identification and Characterization of a Novel Fosfomycin Bacillithiol Transferase FosB8 in Paenibacillus illinoisensis.</title>
        <authorList>
            <person name="Lu W."/>
        </authorList>
    </citation>
    <scope>NUCLEOTIDE SEQUENCE [LARGE SCALE GENOMIC DNA]</scope>
    <source>
        <strain evidence="2 3">WP77</strain>
    </source>
</reference>
<evidence type="ECO:0000259" key="1">
    <source>
        <dbReference type="Pfam" id="PF01370"/>
    </source>
</evidence>
<dbReference type="RefSeq" id="WP_402876637.1">
    <property type="nucleotide sequence ID" value="NZ_JBIYSL010000004.1"/>
</dbReference>
<dbReference type="PANTHER" id="PTHR48079:SF6">
    <property type="entry name" value="NAD(P)-BINDING DOMAIN-CONTAINING PROTEIN-RELATED"/>
    <property type="match status" value="1"/>
</dbReference>
<proteinExistence type="predicted"/>
<keyword evidence="3" id="KW-1185">Reference proteome</keyword>
<dbReference type="InterPro" id="IPR001509">
    <property type="entry name" value="Epimerase_deHydtase"/>
</dbReference>
<evidence type="ECO:0000313" key="3">
    <source>
        <dbReference type="Proteomes" id="UP001618531"/>
    </source>
</evidence>
<dbReference type="Proteomes" id="UP001618531">
    <property type="component" value="Unassembled WGS sequence"/>
</dbReference>
<dbReference type="Pfam" id="PF01370">
    <property type="entry name" value="Epimerase"/>
    <property type="match status" value="1"/>
</dbReference>
<comment type="caution">
    <text evidence="2">The sequence shown here is derived from an EMBL/GenBank/DDBJ whole genome shotgun (WGS) entry which is preliminary data.</text>
</comment>
<evidence type="ECO:0000313" key="2">
    <source>
        <dbReference type="EMBL" id="MFK0524192.1"/>
    </source>
</evidence>
<accession>A0ABW8HZ18</accession>
<gene>
    <name evidence="2" type="ORF">ACINKY_18525</name>
</gene>
<dbReference type="InterPro" id="IPR036291">
    <property type="entry name" value="NAD(P)-bd_dom_sf"/>
</dbReference>
<protein>
    <submittedName>
        <fullName evidence="2">SDR family oxidoreductase</fullName>
    </submittedName>
</protein>
<dbReference type="Gene3D" id="3.40.50.720">
    <property type="entry name" value="NAD(P)-binding Rossmann-like Domain"/>
    <property type="match status" value="2"/>
</dbReference>